<name>A0A0C3FNE0_PILCF</name>
<dbReference type="InParanoid" id="A0A0C3FNE0"/>
<evidence type="ECO:0000313" key="2">
    <source>
        <dbReference type="Proteomes" id="UP000054166"/>
    </source>
</evidence>
<evidence type="ECO:0000313" key="1">
    <source>
        <dbReference type="EMBL" id="KIM81244.1"/>
    </source>
</evidence>
<dbReference type="HOGENOM" id="CLU_1768804_0_0_1"/>
<sequence length="147" mass="16128">MAYHLLRHASSSSLFLPLYRNQFLCDSVVASVRMISLLCSSGGMVILPSDDPAGPVLITPNDFPSRSIGVQLGQPGDAVRQYFRLSLQVTAFEARPCSFISYPSSPSTCPIRRSMVTFVSASTKLNYEISRHLSTEGLHTSLDRGSW</sequence>
<reference evidence="2" key="2">
    <citation type="submission" date="2015-01" db="EMBL/GenBank/DDBJ databases">
        <title>Evolutionary Origins and Diversification of the Mycorrhizal Mutualists.</title>
        <authorList>
            <consortium name="DOE Joint Genome Institute"/>
            <consortium name="Mycorrhizal Genomics Consortium"/>
            <person name="Kohler A."/>
            <person name="Kuo A."/>
            <person name="Nagy L.G."/>
            <person name="Floudas D."/>
            <person name="Copeland A."/>
            <person name="Barry K.W."/>
            <person name="Cichocki N."/>
            <person name="Veneault-Fourrey C."/>
            <person name="LaButti K."/>
            <person name="Lindquist E.A."/>
            <person name="Lipzen A."/>
            <person name="Lundell T."/>
            <person name="Morin E."/>
            <person name="Murat C."/>
            <person name="Riley R."/>
            <person name="Ohm R."/>
            <person name="Sun H."/>
            <person name="Tunlid A."/>
            <person name="Henrissat B."/>
            <person name="Grigoriev I.V."/>
            <person name="Hibbett D.S."/>
            <person name="Martin F."/>
        </authorList>
    </citation>
    <scope>NUCLEOTIDE SEQUENCE [LARGE SCALE GENOMIC DNA]</scope>
    <source>
        <strain evidence="2">F 1598</strain>
    </source>
</reference>
<reference evidence="1 2" key="1">
    <citation type="submission" date="2014-04" db="EMBL/GenBank/DDBJ databases">
        <authorList>
            <consortium name="DOE Joint Genome Institute"/>
            <person name="Kuo A."/>
            <person name="Tarkka M."/>
            <person name="Buscot F."/>
            <person name="Kohler A."/>
            <person name="Nagy L.G."/>
            <person name="Floudas D."/>
            <person name="Copeland A."/>
            <person name="Barry K.W."/>
            <person name="Cichocki N."/>
            <person name="Veneault-Fourrey C."/>
            <person name="LaButti K."/>
            <person name="Lindquist E.A."/>
            <person name="Lipzen A."/>
            <person name="Lundell T."/>
            <person name="Morin E."/>
            <person name="Murat C."/>
            <person name="Sun H."/>
            <person name="Tunlid A."/>
            <person name="Henrissat B."/>
            <person name="Grigoriev I.V."/>
            <person name="Hibbett D.S."/>
            <person name="Martin F."/>
            <person name="Nordberg H.P."/>
            <person name="Cantor M.N."/>
            <person name="Hua S.X."/>
        </authorList>
    </citation>
    <scope>NUCLEOTIDE SEQUENCE [LARGE SCALE GENOMIC DNA]</scope>
    <source>
        <strain evidence="1 2">F 1598</strain>
    </source>
</reference>
<dbReference type="EMBL" id="KN833000">
    <property type="protein sequence ID" value="KIM81244.1"/>
    <property type="molecule type" value="Genomic_DNA"/>
</dbReference>
<organism evidence="1 2">
    <name type="scientific">Piloderma croceum (strain F 1598)</name>
    <dbReference type="NCBI Taxonomy" id="765440"/>
    <lineage>
        <taxon>Eukaryota</taxon>
        <taxon>Fungi</taxon>
        <taxon>Dikarya</taxon>
        <taxon>Basidiomycota</taxon>
        <taxon>Agaricomycotina</taxon>
        <taxon>Agaricomycetes</taxon>
        <taxon>Agaricomycetidae</taxon>
        <taxon>Atheliales</taxon>
        <taxon>Atheliaceae</taxon>
        <taxon>Piloderma</taxon>
    </lineage>
</organism>
<keyword evidence="2" id="KW-1185">Reference proteome</keyword>
<protein>
    <submittedName>
        <fullName evidence="1">Uncharacterized protein</fullName>
    </submittedName>
</protein>
<dbReference type="Proteomes" id="UP000054166">
    <property type="component" value="Unassembled WGS sequence"/>
</dbReference>
<proteinExistence type="predicted"/>
<gene>
    <name evidence="1" type="ORF">PILCRDRAFT_505755</name>
</gene>
<dbReference type="AlphaFoldDB" id="A0A0C3FNE0"/>
<accession>A0A0C3FNE0</accession>